<evidence type="ECO:0000259" key="1">
    <source>
        <dbReference type="PROSITE" id="PS50943"/>
    </source>
</evidence>
<dbReference type="InterPro" id="IPR043917">
    <property type="entry name" value="DUF5753"/>
</dbReference>
<name>A0AAU1LZA4_9ACTN</name>
<proteinExistence type="predicted"/>
<dbReference type="PROSITE" id="PS50943">
    <property type="entry name" value="HTH_CROC1"/>
    <property type="match status" value="1"/>
</dbReference>
<gene>
    <name evidence="2" type="ORF">OG222_27720</name>
</gene>
<dbReference type="InterPro" id="IPR001387">
    <property type="entry name" value="Cro/C1-type_HTH"/>
</dbReference>
<organism evidence="2">
    <name type="scientific">Streptomyces sp. NBC_00148</name>
    <dbReference type="NCBI Taxonomy" id="2903626"/>
    <lineage>
        <taxon>Bacteria</taxon>
        <taxon>Bacillati</taxon>
        <taxon>Actinomycetota</taxon>
        <taxon>Actinomycetes</taxon>
        <taxon>Kitasatosporales</taxon>
        <taxon>Streptomycetaceae</taxon>
        <taxon>Streptomyces</taxon>
    </lineage>
</organism>
<dbReference type="SMART" id="SM00530">
    <property type="entry name" value="HTH_XRE"/>
    <property type="match status" value="1"/>
</dbReference>
<dbReference type="CDD" id="cd00093">
    <property type="entry name" value="HTH_XRE"/>
    <property type="match status" value="1"/>
</dbReference>
<dbReference type="Pfam" id="PF13560">
    <property type="entry name" value="HTH_31"/>
    <property type="match status" value="1"/>
</dbReference>
<dbReference type="AlphaFoldDB" id="A0AAU1LZA4"/>
<dbReference type="Gene3D" id="1.10.260.40">
    <property type="entry name" value="lambda repressor-like DNA-binding domains"/>
    <property type="match status" value="1"/>
</dbReference>
<dbReference type="InterPro" id="IPR010982">
    <property type="entry name" value="Lambda_DNA-bd_dom_sf"/>
</dbReference>
<sequence length="281" mass="30490">MPLPKDLDPYADPRAFYGAELRRLREAAGLSQNELGERAFCSGTYIGLFEAAERRPQEEISRALDGLLGSGEHLQRLCRLARQSKVAEYFADAAELEMRATSICEYAPMLVPGVLQTREYARAVTRASQRLASEATVEGQVSARMERAGILLRDTPPTFWAILHEAALRVPVGGSDIMSAQLTCLIESARTCPHVIIQVLPFDAGMHPFMNTMVSLMSFADAPPAVYTEGAYSGQLTEEPGLVADVQAAYDLARAMALSPEASQALLVSAAKEHAAHGNRP</sequence>
<accession>A0AAU1LZA4</accession>
<dbReference type="SUPFAM" id="SSF47413">
    <property type="entry name" value="lambda repressor-like DNA-binding domains"/>
    <property type="match status" value="1"/>
</dbReference>
<reference evidence="2" key="1">
    <citation type="submission" date="2022-10" db="EMBL/GenBank/DDBJ databases">
        <title>The complete genomes of actinobacterial strains from the NBC collection.</title>
        <authorList>
            <person name="Joergensen T.S."/>
            <person name="Alvarez Arevalo M."/>
            <person name="Sterndorff E.B."/>
            <person name="Faurdal D."/>
            <person name="Vuksanovic O."/>
            <person name="Mourched A.-S."/>
            <person name="Charusanti P."/>
            <person name="Shaw S."/>
            <person name="Blin K."/>
            <person name="Weber T."/>
        </authorList>
    </citation>
    <scope>NUCLEOTIDE SEQUENCE</scope>
    <source>
        <strain evidence="2">NBC_00148</strain>
    </source>
</reference>
<evidence type="ECO:0000313" key="2">
    <source>
        <dbReference type="EMBL" id="WTQ76669.1"/>
    </source>
</evidence>
<dbReference type="Pfam" id="PF19054">
    <property type="entry name" value="DUF5753"/>
    <property type="match status" value="1"/>
</dbReference>
<protein>
    <submittedName>
        <fullName evidence="2">Helix-turn-helix domain-containing protein</fullName>
    </submittedName>
</protein>
<dbReference type="EMBL" id="CP108169">
    <property type="protein sequence ID" value="WTQ76669.1"/>
    <property type="molecule type" value="Genomic_DNA"/>
</dbReference>
<dbReference type="GO" id="GO:0003677">
    <property type="term" value="F:DNA binding"/>
    <property type="evidence" value="ECO:0007669"/>
    <property type="project" value="InterPro"/>
</dbReference>
<feature type="domain" description="HTH cro/C1-type" evidence="1">
    <location>
        <begin position="21"/>
        <end position="74"/>
    </location>
</feature>